<reference evidence="1 2" key="1">
    <citation type="journal article" date="2018" name="Mol. Plant">
        <title>The genome of Artemisia annua provides insight into the evolution of Asteraceae family and artemisinin biosynthesis.</title>
        <authorList>
            <person name="Shen Q."/>
            <person name="Zhang L."/>
            <person name="Liao Z."/>
            <person name="Wang S."/>
            <person name="Yan T."/>
            <person name="Shi P."/>
            <person name="Liu M."/>
            <person name="Fu X."/>
            <person name="Pan Q."/>
            <person name="Wang Y."/>
            <person name="Lv Z."/>
            <person name="Lu X."/>
            <person name="Zhang F."/>
            <person name="Jiang W."/>
            <person name="Ma Y."/>
            <person name="Chen M."/>
            <person name="Hao X."/>
            <person name="Li L."/>
            <person name="Tang Y."/>
            <person name="Lv G."/>
            <person name="Zhou Y."/>
            <person name="Sun X."/>
            <person name="Brodelius P.E."/>
            <person name="Rose J.K.C."/>
            <person name="Tang K."/>
        </authorList>
    </citation>
    <scope>NUCLEOTIDE SEQUENCE [LARGE SCALE GENOMIC DNA]</scope>
    <source>
        <strain evidence="2">cv. Huhao1</strain>
        <tissue evidence="1">Leaf</tissue>
    </source>
</reference>
<protein>
    <submittedName>
        <fullName evidence="1">NPH3 domain, Root phototropism protein 2</fullName>
    </submittedName>
</protein>
<evidence type="ECO:0000313" key="2">
    <source>
        <dbReference type="Proteomes" id="UP000245207"/>
    </source>
</evidence>
<dbReference type="STRING" id="35608.A0A2U1KN57"/>
<proteinExistence type="predicted"/>
<organism evidence="1 2">
    <name type="scientific">Artemisia annua</name>
    <name type="common">Sweet wormwood</name>
    <dbReference type="NCBI Taxonomy" id="35608"/>
    <lineage>
        <taxon>Eukaryota</taxon>
        <taxon>Viridiplantae</taxon>
        <taxon>Streptophyta</taxon>
        <taxon>Embryophyta</taxon>
        <taxon>Tracheophyta</taxon>
        <taxon>Spermatophyta</taxon>
        <taxon>Magnoliopsida</taxon>
        <taxon>eudicotyledons</taxon>
        <taxon>Gunneridae</taxon>
        <taxon>Pentapetalae</taxon>
        <taxon>asterids</taxon>
        <taxon>campanulids</taxon>
        <taxon>Asterales</taxon>
        <taxon>Asteraceae</taxon>
        <taxon>Asteroideae</taxon>
        <taxon>Anthemideae</taxon>
        <taxon>Artemisiinae</taxon>
        <taxon>Artemisia</taxon>
    </lineage>
</organism>
<accession>A0A2U1KN57</accession>
<name>A0A2U1KN57_ARTAN</name>
<dbReference type="AlphaFoldDB" id="A0A2U1KN57"/>
<evidence type="ECO:0000313" key="1">
    <source>
        <dbReference type="EMBL" id="PWA38182.1"/>
    </source>
</evidence>
<sequence length="125" mass="14328">MYAKRPTWKHVFPSRYPSRYRGSSCLSKAPSSYIHVRRSGQIMPSTQSMRTHVDVNLELVKENENLRSGLLWMKMYISDIENSKVAMTPAKSKNIKKPATFISSVSKTMRKLNPFQQDSKDTSAV</sequence>
<dbReference type="EMBL" id="PKPP01015906">
    <property type="protein sequence ID" value="PWA38182.1"/>
    <property type="molecule type" value="Genomic_DNA"/>
</dbReference>
<keyword evidence="2" id="KW-1185">Reference proteome</keyword>
<gene>
    <name evidence="1" type="ORF">CTI12_AA583720</name>
</gene>
<dbReference type="Proteomes" id="UP000245207">
    <property type="component" value="Unassembled WGS sequence"/>
</dbReference>
<comment type="caution">
    <text evidence="1">The sequence shown here is derived from an EMBL/GenBank/DDBJ whole genome shotgun (WGS) entry which is preliminary data.</text>
</comment>
<dbReference type="OrthoDB" id="1711277at2759"/>